<dbReference type="InterPro" id="IPR015424">
    <property type="entry name" value="PyrdxlP-dep_Trfase"/>
</dbReference>
<reference evidence="4" key="1">
    <citation type="submission" date="2020-05" db="EMBL/GenBank/DDBJ databases">
        <authorList>
            <person name="Chiriac C."/>
            <person name="Salcher M."/>
            <person name="Ghai R."/>
            <person name="Kavagutti S V."/>
        </authorList>
    </citation>
    <scope>NUCLEOTIDE SEQUENCE</scope>
</reference>
<comment type="similarity">
    <text evidence="2">Belongs to the class-III pyridoxal-phosphate-dependent aminotransferase family.</text>
</comment>
<dbReference type="GO" id="GO:0008483">
    <property type="term" value="F:transaminase activity"/>
    <property type="evidence" value="ECO:0007669"/>
    <property type="project" value="InterPro"/>
</dbReference>
<evidence type="ECO:0000313" key="4">
    <source>
        <dbReference type="EMBL" id="CAB5068453.1"/>
    </source>
</evidence>
<dbReference type="CDD" id="cd00610">
    <property type="entry name" value="OAT_like"/>
    <property type="match status" value="1"/>
</dbReference>
<evidence type="ECO:0000256" key="3">
    <source>
        <dbReference type="ARBA" id="ARBA00022898"/>
    </source>
</evidence>
<dbReference type="Gene3D" id="3.90.1150.10">
    <property type="entry name" value="Aspartate Aminotransferase, domain 1"/>
    <property type="match status" value="1"/>
</dbReference>
<dbReference type="InterPro" id="IPR049704">
    <property type="entry name" value="Aminotrans_3_PPA_site"/>
</dbReference>
<dbReference type="InterPro" id="IPR005814">
    <property type="entry name" value="Aminotrans_3"/>
</dbReference>
<protein>
    <submittedName>
        <fullName evidence="4">Unannotated protein</fullName>
    </submittedName>
</protein>
<keyword evidence="3" id="KW-0663">Pyridoxal phosphate</keyword>
<dbReference type="EMBL" id="CAFBQU010000106">
    <property type="protein sequence ID" value="CAB5068453.1"/>
    <property type="molecule type" value="Genomic_DNA"/>
</dbReference>
<gene>
    <name evidence="4" type="ORF">UFOPK4347_01811</name>
</gene>
<dbReference type="PROSITE" id="PS00600">
    <property type="entry name" value="AA_TRANSFER_CLASS_3"/>
    <property type="match status" value="1"/>
</dbReference>
<name>A0A6J7UR70_9ZZZZ</name>
<dbReference type="FunFam" id="3.40.640.10:FF:000004">
    <property type="entry name" value="Acetylornithine aminotransferase"/>
    <property type="match status" value="1"/>
</dbReference>
<dbReference type="PIRSF" id="PIRSF000521">
    <property type="entry name" value="Transaminase_4ab_Lys_Orn"/>
    <property type="match status" value="1"/>
</dbReference>
<dbReference type="PANTHER" id="PTHR43094:SF1">
    <property type="entry name" value="AMINOTRANSFERASE CLASS-III"/>
    <property type="match status" value="1"/>
</dbReference>
<dbReference type="AlphaFoldDB" id="A0A6J7UR70"/>
<organism evidence="4">
    <name type="scientific">freshwater metagenome</name>
    <dbReference type="NCBI Taxonomy" id="449393"/>
    <lineage>
        <taxon>unclassified sequences</taxon>
        <taxon>metagenomes</taxon>
        <taxon>ecological metagenomes</taxon>
    </lineage>
</organism>
<evidence type="ECO:0000256" key="2">
    <source>
        <dbReference type="ARBA" id="ARBA00008954"/>
    </source>
</evidence>
<dbReference type="PANTHER" id="PTHR43094">
    <property type="entry name" value="AMINOTRANSFERASE"/>
    <property type="match status" value="1"/>
</dbReference>
<dbReference type="Gene3D" id="3.40.640.10">
    <property type="entry name" value="Type I PLP-dependent aspartate aminotransferase-like (Major domain)"/>
    <property type="match status" value="1"/>
</dbReference>
<dbReference type="InterPro" id="IPR015422">
    <property type="entry name" value="PyrdxlP-dep_Trfase_small"/>
</dbReference>
<evidence type="ECO:0000256" key="1">
    <source>
        <dbReference type="ARBA" id="ARBA00001933"/>
    </source>
</evidence>
<dbReference type="InterPro" id="IPR015421">
    <property type="entry name" value="PyrdxlP-dep_Trfase_major"/>
</dbReference>
<dbReference type="Pfam" id="PF00202">
    <property type="entry name" value="Aminotran_3"/>
    <property type="match status" value="1"/>
</dbReference>
<comment type="cofactor">
    <cofactor evidence="1">
        <name>pyridoxal 5'-phosphate</name>
        <dbReference type="ChEBI" id="CHEBI:597326"/>
    </cofactor>
</comment>
<sequence>MASPYPRFLHPFAKPTRTDFIEIARGDGARIYDTAGNEYIDGMASLWYCAIGHGRAEMAAAISAQVSTIEAYSSFDPFTTKVAEELCERIASLSPITDARVFLCNSGSESVDSAMKLARLAHVQAGHPERTLIISRGRGYHGTNYGGTSAQGIPPNREGYGTLLADVVQVDPDDIEAMSLLMSQNAHRLAAVITEPLQGAGGVFPPKEGYLQQLRKMCDQHGAYLIFDEVITGFGRLGTWFGAQYYGVTPDLLTFAKAVTSGYQPLGGVIMAPSVCAPLEADPNFLLRHGYTYSGHTTACAAALCNLNIMEREGLLERAVHIGKQLEATLQSLVSDGIIHHARGAVAVWAAAHQPGIDAFAVRDAMLKRGAITRAVSADTNSFCPPLVITDKELTTLLDIFAATTMEFVQQKN</sequence>
<dbReference type="SUPFAM" id="SSF53383">
    <property type="entry name" value="PLP-dependent transferases"/>
    <property type="match status" value="1"/>
</dbReference>
<accession>A0A6J7UR70</accession>
<proteinExistence type="inferred from homology"/>
<dbReference type="GO" id="GO:0030170">
    <property type="term" value="F:pyridoxal phosphate binding"/>
    <property type="evidence" value="ECO:0007669"/>
    <property type="project" value="InterPro"/>
</dbReference>